<dbReference type="GO" id="GO:0006974">
    <property type="term" value="P:DNA damage response"/>
    <property type="evidence" value="ECO:0007669"/>
    <property type="project" value="UniProtKB-KW"/>
</dbReference>
<dbReference type="InterPro" id="IPR015943">
    <property type="entry name" value="WD40/YVTN_repeat-like_dom_sf"/>
</dbReference>
<dbReference type="PROSITE" id="PS50082">
    <property type="entry name" value="WD_REPEATS_2"/>
    <property type="match status" value="1"/>
</dbReference>
<dbReference type="GO" id="GO:0003677">
    <property type="term" value="F:DNA binding"/>
    <property type="evidence" value="ECO:0007669"/>
    <property type="project" value="UniProtKB-UniRule"/>
</dbReference>
<evidence type="ECO:0000256" key="5">
    <source>
        <dbReference type="PROSITE-ProRule" id="PRU00221"/>
    </source>
</evidence>
<evidence type="ECO:0000313" key="7">
    <source>
        <dbReference type="EMBL" id="CAG8437367.1"/>
    </source>
</evidence>
<dbReference type="SMART" id="SM00320">
    <property type="entry name" value="WD40"/>
    <property type="match status" value="5"/>
</dbReference>
<reference evidence="7" key="1">
    <citation type="submission" date="2021-06" db="EMBL/GenBank/DDBJ databases">
        <authorList>
            <person name="Kallberg Y."/>
            <person name="Tangrot J."/>
            <person name="Rosling A."/>
        </authorList>
    </citation>
    <scope>NUCLEOTIDE SEQUENCE</scope>
    <source>
        <strain evidence="7">UK204</strain>
    </source>
</reference>
<dbReference type="InterPro" id="IPR036322">
    <property type="entry name" value="WD40_repeat_dom_sf"/>
</dbReference>
<evidence type="ECO:0000313" key="8">
    <source>
        <dbReference type="Proteomes" id="UP000789570"/>
    </source>
</evidence>
<evidence type="ECO:0000256" key="1">
    <source>
        <dbReference type="ARBA" id="ARBA00005434"/>
    </source>
</evidence>
<keyword evidence="8" id="KW-1185">Reference proteome</keyword>
<dbReference type="EMBL" id="CAJVPQ010000019">
    <property type="protein sequence ID" value="CAG8437367.1"/>
    <property type="molecule type" value="Genomic_DNA"/>
</dbReference>
<dbReference type="GO" id="GO:0005634">
    <property type="term" value="C:nucleus"/>
    <property type="evidence" value="ECO:0007669"/>
    <property type="project" value="TreeGrafter"/>
</dbReference>
<gene>
    <name evidence="7" type="ORF">FCALED_LOCUS234</name>
</gene>
<dbReference type="PANTHER" id="PTHR14773">
    <property type="entry name" value="WD REPEAT-CONTAINING PROTEIN 76"/>
    <property type="match status" value="1"/>
</dbReference>
<dbReference type="GO" id="GO:2000001">
    <property type="term" value="P:regulation of DNA damage checkpoint"/>
    <property type="evidence" value="ECO:0007669"/>
    <property type="project" value="TreeGrafter"/>
</dbReference>
<evidence type="ECO:0000256" key="6">
    <source>
        <dbReference type="RuleBase" id="RU365004"/>
    </source>
</evidence>
<comment type="similarity">
    <text evidence="1 6">Belongs to the WD repeat DDB2/WDR76 family.</text>
</comment>
<comment type="function">
    <text evidence="6">DNA-binding protein that binds to both single- and double-stranded DNA. Binds preferentially to UV-damaged DNA. May be involved in DNA-metabolic processes.</text>
</comment>
<dbReference type="InterPro" id="IPR050853">
    <property type="entry name" value="WD_repeat_DNA-damage-binding"/>
</dbReference>
<dbReference type="PANTHER" id="PTHR14773:SF0">
    <property type="entry name" value="WD REPEAT-CONTAINING PROTEIN 76"/>
    <property type="match status" value="1"/>
</dbReference>
<dbReference type="InterPro" id="IPR001680">
    <property type="entry name" value="WD40_rpt"/>
</dbReference>
<dbReference type="AlphaFoldDB" id="A0A9N8V422"/>
<evidence type="ECO:0000256" key="3">
    <source>
        <dbReference type="ARBA" id="ARBA00022574"/>
    </source>
</evidence>
<dbReference type="Pfam" id="PF00400">
    <property type="entry name" value="WD40"/>
    <property type="match status" value="3"/>
</dbReference>
<protein>
    <recommendedName>
        <fullName evidence="2 6">DNA damage-binding protein CMR1</fullName>
    </recommendedName>
</protein>
<accession>A0A9N8V422</accession>
<keyword evidence="4" id="KW-0677">Repeat</keyword>
<name>A0A9N8V422_9GLOM</name>
<keyword evidence="6" id="KW-0227">DNA damage</keyword>
<feature type="repeat" description="WD" evidence="5">
    <location>
        <begin position="206"/>
        <end position="248"/>
    </location>
</feature>
<organism evidence="7 8">
    <name type="scientific">Funneliformis caledonium</name>
    <dbReference type="NCBI Taxonomy" id="1117310"/>
    <lineage>
        <taxon>Eukaryota</taxon>
        <taxon>Fungi</taxon>
        <taxon>Fungi incertae sedis</taxon>
        <taxon>Mucoromycota</taxon>
        <taxon>Glomeromycotina</taxon>
        <taxon>Glomeromycetes</taxon>
        <taxon>Glomerales</taxon>
        <taxon>Glomeraceae</taxon>
        <taxon>Funneliformis</taxon>
    </lineage>
</organism>
<dbReference type="OrthoDB" id="9890280at2759"/>
<dbReference type="Gene3D" id="2.130.10.10">
    <property type="entry name" value="YVTN repeat-like/Quinoprotein amine dehydrogenase"/>
    <property type="match status" value="1"/>
</dbReference>
<evidence type="ECO:0000256" key="2">
    <source>
        <dbReference type="ARBA" id="ARBA00021132"/>
    </source>
</evidence>
<proteinExistence type="inferred from homology"/>
<keyword evidence="6" id="KW-0238">DNA-binding</keyword>
<keyword evidence="3 5" id="KW-0853">WD repeat</keyword>
<sequence>MSMENNNAMNEYERQRLENIRKNEEILKQLDIPELPMRKSLRIRGVQAEKPDPKWKIDGQFLKIDKKARLEGILALHAIRSNRTSIDDTNQFMGILSDLSKVKDSRQDSDEVKRSQTDEINFDSVPGGREGLKAIRWRCRSLSLKSTEDWSSVKVTPGRIYCLSFHPSKEKILVTAGDKQGFLGFWNVNESNVDSHGKDECQTFMFEAHTSSITCSKYSPTNSNMLYTSSYDGSIRYFDLNKARFMEAFVNEDFTYTQFDMDPTGQIIYFSTNEGTVGIKDIREPTSVFTGHKLHDKKVGCVSLNPKCPELMVTASLEKKMCLWDVRKLGPDSTIQECTFTNAVSSAYWSPTGDKVVSTSFDNFIRVFNYDEERKLKERIQIPHNNQVGRWVSAFHASWNPNPNLHPHFIVGNLKRSADIYSAVTGDLIWNMRDERLTAIPAINAFHPKLNLIVGGASNGKVVVWQEKRKVTPVIVID</sequence>
<evidence type="ECO:0000256" key="4">
    <source>
        <dbReference type="ARBA" id="ARBA00022737"/>
    </source>
</evidence>
<dbReference type="Proteomes" id="UP000789570">
    <property type="component" value="Unassembled WGS sequence"/>
</dbReference>
<comment type="caution">
    <text evidence="7">The sequence shown here is derived from an EMBL/GenBank/DDBJ whole genome shotgun (WGS) entry which is preliminary data.</text>
</comment>
<dbReference type="SUPFAM" id="SSF50978">
    <property type="entry name" value="WD40 repeat-like"/>
    <property type="match status" value="1"/>
</dbReference>
<dbReference type="PROSITE" id="PS50294">
    <property type="entry name" value="WD_REPEATS_REGION"/>
    <property type="match status" value="1"/>
</dbReference>